<dbReference type="InterPro" id="IPR057872">
    <property type="entry name" value="Derepression"/>
</dbReference>
<accession>A0AAQ0BMU1</accession>
<dbReference type="Proteomes" id="UP000594500">
    <property type="component" value="Chromosome"/>
</dbReference>
<gene>
    <name evidence="1" type="ORF">IMO34_21625</name>
</gene>
<protein>
    <submittedName>
        <fullName evidence="1">Derepression protein</fullName>
    </submittedName>
</protein>
<reference evidence="1 2" key="1">
    <citation type="submission" date="2020-10" db="EMBL/GenBank/DDBJ databases">
        <title>Resistance determinants and their genetic context in bacteria from a longitudinal study of pigs reared under conventional and antibiotic-free husbandry practices.</title>
        <authorList>
            <person name="Poulin-Laprade D."/>
            <person name="Brouard J.-S."/>
            <person name="Gagnon N."/>
            <person name="Turcotte A."/>
            <person name="Langlois A."/>
            <person name="Matte J.J."/>
            <person name="Carrillo C.D."/>
            <person name="Zaheer R."/>
            <person name="McAllister T."/>
            <person name="Topp E."/>
            <person name="Talbot G."/>
        </authorList>
    </citation>
    <scope>NUCLEOTIDE SEQUENCE [LARGE SCALE GENOMIC DNA]</scope>
    <source>
        <strain evidence="1 2">Res13-Abat-PEB01-P1-04-A</strain>
    </source>
</reference>
<name>A0AAQ0BMU1_RAOTE</name>
<dbReference type="RefSeq" id="WP_072032091.1">
    <property type="nucleotide sequence ID" value="NZ_CP062916.1"/>
</dbReference>
<proteinExistence type="predicted"/>
<dbReference type="AlphaFoldDB" id="A0AAQ0BMU1"/>
<dbReference type="EMBL" id="CP062916">
    <property type="protein sequence ID" value="QPF07895.1"/>
    <property type="molecule type" value="Genomic_DNA"/>
</dbReference>
<evidence type="ECO:0000313" key="2">
    <source>
        <dbReference type="Proteomes" id="UP000594500"/>
    </source>
</evidence>
<organism evidence="1 2">
    <name type="scientific">Raoultella terrigena</name>
    <name type="common">Klebsiella terrigena</name>
    <dbReference type="NCBI Taxonomy" id="577"/>
    <lineage>
        <taxon>Bacteria</taxon>
        <taxon>Pseudomonadati</taxon>
        <taxon>Pseudomonadota</taxon>
        <taxon>Gammaproteobacteria</taxon>
        <taxon>Enterobacterales</taxon>
        <taxon>Enterobacteriaceae</taxon>
        <taxon>Klebsiella/Raoultella group</taxon>
        <taxon>Raoultella</taxon>
    </lineage>
</organism>
<sequence>MHTENSIQRVSVRCDDTGTFREHLSIEAYHKLNRASAVTHFVGLDLKQRELSGLHQLSVPHILSYLHEDISYVLEELKAKGLCRDFVAPPSVSGGEQHV</sequence>
<evidence type="ECO:0000313" key="1">
    <source>
        <dbReference type="EMBL" id="QPF07895.1"/>
    </source>
</evidence>
<dbReference type="Pfam" id="PF25738">
    <property type="entry name" value="Derepression"/>
    <property type="match status" value="1"/>
</dbReference>